<reference evidence="2 3" key="1">
    <citation type="journal article" date="2019" name="Int. J. Syst. Evol. Microbiol.">
        <title>Faecalibacillus intestinalis gen. nov., sp. nov. and Faecalibacillus faecis sp. nov., isolated from human faeces.</title>
        <authorList>
            <person name="Seo B."/>
            <person name="Jeon K."/>
            <person name="Baek I."/>
            <person name="Lee Y.M."/>
            <person name="Baek K."/>
            <person name="Ko G."/>
        </authorList>
    </citation>
    <scope>NUCLEOTIDE SEQUENCE [LARGE SCALE GENOMIC DNA]</scope>
    <source>
        <strain evidence="2 3">SNUG30099</strain>
    </source>
</reference>
<dbReference type="RefSeq" id="WP_107030368.1">
    <property type="nucleotide sequence ID" value="NZ_JADPGG010000017.1"/>
</dbReference>
<accession>A0A2T3FVT9</accession>
<protein>
    <submittedName>
        <fullName evidence="1">DUF1284 domain-containing protein</fullName>
    </submittedName>
</protein>
<dbReference type="InterPro" id="IPR009702">
    <property type="entry name" value="DUF1284"/>
</dbReference>
<sequence>MNIKITPYHLFCIIKKYGENIELFHPDLKKQNDYYFVANSIIYRDIKFIAFTISEDDICKPCVYNEDNLCKVRDESYKNINKIIFDKLELVENNFYDFNYIIQLLQRKINFKMINECYYSCSINEKRKILRNMENGLNKLMNKQ</sequence>
<evidence type="ECO:0000313" key="3">
    <source>
        <dbReference type="Proteomes" id="UP000240974"/>
    </source>
</evidence>
<keyword evidence="3" id="KW-1185">Reference proteome</keyword>
<dbReference type="EMBL" id="JANGBO010000021">
    <property type="protein sequence ID" value="MCQ5062879.1"/>
    <property type="molecule type" value="Genomic_DNA"/>
</dbReference>
<gene>
    <name evidence="2" type="ORF">C7U54_11385</name>
    <name evidence="1" type="ORF">NE542_13740</name>
</gene>
<comment type="caution">
    <text evidence="2">The sequence shown here is derived from an EMBL/GenBank/DDBJ whole genome shotgun (WGS) entry which is preliminary data.</text>
</comment>
<proteinExistence type="predicted"/>
<name>A0A2T3FVT9_9FIRM</name>
<evidence type="ECO:0000313" key="1">
    <source>
        <dbReference type="EMBL" id="MCQ5062879.1"/>
    </source>
</evidence>
<dbReference type="EMBL" id="PYLQ01000019">
    <property type="protein sequence ID" value="PST39379.1"/>
    <property type="molecule type" value="Genomic_DNA"/>
</dbReference>
<dbReference type="Proteomes" id="UP000240974">
    <property type="component" value="Unassembled WGS sequence"/>
</dbReference>
<dbReference type="Pfam" id="PF06935">
    <property type="entry name" value="DUF1284"/>
    <property type="match status" value="1"/>
</dbReference>
<evidence type="ECO:0000313" key="2">
    <source>
        <dbReference type="EMBL" id="PST39379.1"/>
    </source>
</evidence>
<dbReference type="AlphaFoldDB" id="A0A2T3FVT9"/>
<reference evidence="1" key="2">
    <citation type="submission" date="2022-06" db="EMBL/GenBank/DDBJ databases">
        <title>Isolation of gut microbiota from human fecal samples.</title>
        <authorList>
            <person name="Pamer E.G."/>
            <person name="Barat B."/>
            <person name="Waligurski E."/>
            <person name="Medina S."/>
            <person name="Paddock L."/>
            <person name="Mostad J."/>
        </authorList>
    </citation>
    <scope>NUCLEOTIDE SEQUENCE</scope>
    <source>
        <strain evidence="1">DFI.6.24</strain>
    </source>
</reference>
<organism evidence="2 3">
    <name type="scientific">Faecalibacillus intestinalis</name>
    <dbReference type="NCBI Taxonomy" id="1982626"/>
    <lineage>
        <taxon>Bacteria</taxon>
        <taxon>Bacillati</taxon>
        <taxon>Bacillota</taxon>
        <taxon>Erysipelotrichia</taxon>
        <taxon>Erysipelotrichales</taxon>
        <taxon>Coprobacillaceae</taxon>
        <taxon>Faecalibacillus</taxon>
    </lineage>
</organism>
<dbReference type="Proteomes" id="UP001204814">
    <property type="component" value="Unassembled WGS sequence"/>
</dbReference>